<feature type="compositionally biased region" description="Acidic residues" evidence="1">
    <location>
        <begin position="211"/>
        <end position="222"/>
    </location>
</feature>
<evidence type="ECO:0000313" key="3">
    <source>
        <dbReference type="Proteomes" id="UP000327157"/>
    </source>
</evidence>
<evidence type="ECO:0000256" key="1">
    <source>
        <dbReference type="SAM" id="MobiDB-lite"/>
    </source>
</evidence>
<organism evidence="2 3">
    <name type="scientific">Pyrus ussuriensis x Pyrus communis</name>
    <dbReference type="NCBI Taxonomy" id="2448454"/>
    <lineage>
        <taxon>Eukaryota</taxon>
        <taxon>Viridiplantae</taxon>
        <taxon>Streptophyta</taxon>
        <taxon>Embryophyta</taxon>
        <taxon>Tracheophyta</taxon>
        <taxon>Spermatophyta</taxon>
        <taxon>Magnoliopsida</taxon>
        <taxon>eudicotyledons</taxon>
        <taxon>Gunneridae</taxon>
        <taxon>Pentapetalae</taxon>
        <taxon>rosids</taxon>
        <taxon>fabids</taxon>
        <taxon>Rosales</taxon>
        <taxon>Rosaceae</taxon>
        <taxon>Amygdaloideae</taxon>
        <taxon>Maleae</taxon>
        <taxon>Pyrus</taxon>
    </lineage>
</organism>
<name>A0A5N5FNQ1_9ROSA</name>
<sequence>MRDCQLYGVRARVHCEPDQARLCWDCDGKVHRANFLVAKHPRSLLCRGCQSPTPWTGSGPKVTPTVSVCQICVERPGSNFEGRAEVQESEAESEGVDGEEEEDDGDDCDESDEDENQVVPLSCCSYSEADPPRTASCSSSEEEEEEEFSVSKRMREKADEGSGLGCDEMKAFGSLRMLKRRRLGGENRLQSKRSTAMGSSKSKGLLMETEAIYEDDDHDESR</sequence>
<dbReference type="PANTHER" id="PTHR31717">
    <property type="entry name" value="ZINC FINGER PROTEIN CONSTANS-LIKE 10"/>
    <property type="match status" value="1"/>
</dbReference>
<gene>
    <name evidence="2" type="ORF">D8674_038782</name>
</gene>
<reference evidence="2 3" key="2">
    <citation type="submission" date="2019-11" db="EMBL/GenBank/DDBJ databases">
        <title>A de novo genome assembly of a pear dwarfing rootstock.</title>
        <authorList>
            <person name="Wang F."/>
            <person name="Wang J."/>
            <person name="Li S."/>
            <person name="Zhang Y."/>
            <person name="Fang M."/>
            <person name="Ma L."/>
            <person name="Zhao Y."/>
            <person name="Jiang S."/>
        </authorList>
    </citation>
    <scope>NUCLEOTIDE SEQUENCE [LARGE SCALE GENOMIC DNA]</scope>
    <source>
        <strain evidence="2">S2</strain>
        <tissue evidence="2">Leaf</tissue>
    </source>
</reference>
<dbReference type="EMBL" id="SMOL01000581">
    <property type="protein sequence ID" value="KAB2604788.1"/>
    <property type="molecule type" value="Genomic_DNA"/>
</dbReference>
<dbReference type="AlphaFoldDB" id="A0A5N5FNQ1"/>
<accession>A0A5N5FNQ1</accession>
<protein>
    <submittedName>
        <fullName evidence="2">Zinc finger protein CONSTANS-LIKE 15-like</fullName>
    </submittedName>
</protein>
<dbReference type="PANTHER" id="PTHR31717:SF60">
    <property type="entry name" value="B-BOX TYPE ZINC FINGER FAMILY PROTEIN"/>
    <property type="match status" value="1"/>
</dbReference>
<evidence type="ECO:0000313" key="2">
    <source>
        <dbReference type="EMBL" id="KAB2604788.1"/>
    </source>
</evidence>
<dbReference type="Proteomes" id="UP000327157">
    <property type="component" value="Unassembled WGS sequence"/>
</dbReference>
<feature type="region of interest" description="Disordered" evidence="1">
    <location>
        <begin position="81"/>
        <end position="222"/>
    </location>
</feature>
<dbReference type="OrthoDB" id="153872at2759"/>
<feature type="compositionally biased region" description="Polar residues" evidence="1">
    <location>
        <begin position="192"/>
        <end position="202"/>
    </location>
</feature>
<reference evidence="2 3" key="1">
    <citation type="submission" date="2019-09" db="EMBL/GenBank/DDBJ databases">
        <authorList>
            <person name="Ou C."/>
        </authorList>
    </citation>
    <scope>NUCLEOTIDE SEQUENCE [LARGE SCALE GENOMIC DNA]</scope>
    <source>
        <strain evidence="2">S2</strain>
        <tissue evidence="2">Leaf</tissue>
    </source>
</reference>
<comment type="caution">
    <text evidence="2">The sequence shown here is derived from an EMBL/GenBank/DDBJ whole genome shotgun (WGS) entry which is preliminary data.</text>
</comment>
<keyword evidence="3" id="KW-1185">Reference proteome</keyword>
<proteinExistence type="predicted"/>
<feature type="compositionally biased region" description="Acidic residues" evidence="1">
    <location>
        <begin position="87"/>
        <end position="116"/>
    </location>
</feature>